<evidence type="ECO:0000313" key="1">
    <source>
        <dbReference type="EMBL" id="KKK76628.1"/>
    </source>
</evidence>
<comment type="caution">
    <text evidence="1">The sequence shown here is derived from an EMBL/GenBank/DDBJ whole genome shotgun (WGS) entry which is preliminary data.</text>
</comment>
<dbReference type="EMBL" id="LAZR01055324">
    <property type="protein sequence ID" value="KKK76628.1"/>
    <property type="molecule type" value="Genomic_DNA"/>
</dbReference>
<accession>A0A0F8Y5Q9</accession>
<reference evidence="1" key="1">
    <citation type="journal article" date="2015" name="Nature">
        <title>Complex archaea that bridge the gap between prokaryotes and eukaryotes.</title>
        <authorList>
            <person name="Spang A."/>
            <person name="Saw J.H."/>
            <person name="Jorgensen S.L."/>
            <person name="Zaremba-Niedzwiedzka K."/>
            <person name="Martijn J."/>
            <person name="Lind A.E."/>
            <person name="van Eijk R."/>
            <person name="Schleper C."/>
            <person name="Guy L."/>
            <person name="Ettema T.J."/>
        </authorList>
    </citation>
    <scope>NUCLEOTIDE SEQUENCE</scope>
</reference>
<protein>
    <recommendedName>
        <fullName evidence="2">MobA-like NTP transferase domain-containing protein</fullName>
    </recommendedName>
</protein>
<gene>
    <name evidence="1" type="ORF">LCGC14_2861730</name>
</gene>
<feature type="non-terminal residue" evidence="1">
    <location>
        <position position="160"/>
    </location>
</feature>
<dbReference type="AlphaFoldDB" id="A0A0F8Y5Q9"/>
<sequence length="160" mass="18743">MKQLDIPIVVAISSLLEDMPIYIWCAKNENDCFFHNDIQENDLLKRFLMCGIACDADYILRVCSDMPFFSIPAAKELIENTRENFHWKVDCTENCDWNVDYSVAYDYVAHYLKGEDTPTIWKHAGHYLEVVRLSALFDIYNRIVRKEIKQKEIEYVGGTC</sequence>
<organism evidence="1">
    <name type="scientific">marine sediment metagenome</name>
    <dbReference type="NCBI Taxonomy" id="412755"/>
    <lineage>
        <taxon>unclassified sequences</taxon>
        <taxon>metagenomes</taxon>
        <taxon>ecological metagenomes</taxon>
    </lineage>
</organism>
<proteinExistence type="predicted"/>
<evidence type="ECO:0008006" key="2">
    <source>
        <dbReference type="Google" id="ProtNLM"/>
    </source>
</evidence>
<name>A0A0F8Y5Q9_9ZZZZ</name>